<keyword evidence="2" id="KW-0812">Transmembrane</keyword>
<feature type="compositionally biased region" description="Low complexity" evidence="1">
    <location>
        <begin position="232"/>
        <end position="251"/>
    </location>
</feature>
<evidence type="ECO:0000256" key="1">
    <source>
        <dbReference type="SAM" id="MobiDB-lite"/>
    </source>
</evidence>
<accession>A0A9P5YXF7</accession>
<gene>
    <name evidence="3" type="ORF">BDN70DRAFT_922737</name>
</gene>
<organism evidence="3 4">
    <name type="scientific">Pholiota conissans</name>
    <dbReference type="NCBI Taxonomy" id="109636"/>
    <lineage>
        <taxon>Eukaryota</taxon>
        <taxon>Fungi</taxon>
        <taxon>Dikarya</taxon>
        <taxon>Basidiomycota</taxon>
        <taxon>Agaricomycotina</taxon>
        <taxon>Agaricomycetes</taxon>
        <taxon>Agaricomycetidae</taxon>
        <taxon>Agaricales</taxon>
        <taxon>Agaricineae</taxon>
        <taxon>Strophariaceae</taxon>
        <taxon>Pholiota</taxon>
    </lineage>
</organism>
<evidence type="ECO:0000256" key="2">
    <source>
        <dbReference type="SAM" id="Phobius"/>
    </source>
</evidence>
<dbReference type="AlphaFoldDB" id="A0A9P5YXF7"/>
<keyword evidence="2" id="KW-0472">Membrane</keyword>
<evidence type="ECO:0000313" key="4">
    <source>
        <dbReference type="Proteomes" id="UP000807469"/>
    </source>
</evidence>
<dbReference type="EMBL" id="MU155267">
    <property type="protein sequence ID" value="KAF9477259.1"/>
    <property type="molecule type" value="Genomic_DNA"/>
</dbReference>
<feature type="transmembrane region" description="Helical" evidence="2">
    <location>
        <begin position="173"/>
        <end position="200"/>
    </location>
</feature>
<proteinExistence type="predicted"/>
<dbReference type="Proteomes" id="UP000807469">
    <property type="component" value="Unassembled WGS sequence"/>
</dbReference>
<name>A0A9P5YXF7_9AGAR</name>
<feature type="region of interest" description="Disordered" evidence="1">
    <location>
        <begin position="228"/>
        <end position="257"/>
    </location>
</feature>
<evidence type="ECO:0000313" key="3">
    <source>
        <dbReference type="EMBL" id="KAF9477259.1"/>
    </source>
</evidence>
<reference evidence="3" key="1">
    <citation type="submission" date="2020-11" db="EMBL/GenBank/DDBJ databases">
        <authorList>
            <consortium name="DOE Joint Genome Institute"/>
            <person name="Ahrendt S."/>
            <person name="Riley R."/>
            <person name="Andreopoulos W."/>
            <person name="Labutti K."/>
            <person name="Pangilinan J."/>
            <person name="Ruiz-Duenas F.J."/>
            <person name="Barrasa J.M."/>
            <person name="Sanchez-Garcia M."/>
            <person name="Camarero S."/>
            <person name="Miyauchi S."/>
            <person name="Serrano A."/>
            <person name="Linde D."/>
            <person name="Babiker R."/>
            <person name="Drula E."/>
            <person name="Ayuso-Fernandez I."/>
            <person name="Pacheco R."/>
            <person name="Padilla G."/>
            <person name="Ferreira P."/>
            <person name="Barriuso J."/>
            <person name="Kellner H."/>
            <person name="Castanera R."/>
            <person name="Alfaro M."/>
            <person name="Ramirez L."/>
            <person name="Pisabarro A.G."/>
            <person name="Kuo A."/>
            <person name="Tritt A."/>
            <person name="Lipzen A."/>
            <person name="He G."/>
            <person name="Yan M."/>
            <person name="Ng V."/>
            <person name="Cullen D."/>
            <person name="Martin F."/>
            <person name="Rosso M.-N."/>
            <person name="Henrissat B."/>
            <person name="Hibbett D."/>
            <person name="Martinez A.T."/>
            <person name="Grigoriev I.V."/>
        </authorList>
    </citation>
    <scope>NUCLEOTIDE SEQUENCE</scope>
    <source>
        <strain evidence="3">CIRM-BRFM 674</strain>
    </source>
</reference>
<sequence>MAEIPNLFIIVTMRGTQRPSKVLWSHPLPPLSTLSSSSARIILQKISPSHVVDDYTEKLLDAIEGIPLAIMLISNLLRDWERAQTLWKRWLKEQTSMIETGGEDRESSLNASIALSVHSPRMTKDPDAQTLLAALSLPPHVIGKGFPGYALPDGQRVLNTPFTLLSICYLYKYYVLLVLGVYHLTLGTGVYYLTIMSLWIELRERVKRVNEMANSTIAVAKARGSGEKWTAGSRSGANSSGNNDGSLNNYGPWLKQT</sequence>
<protein>
    <submittedName>
        <fullName evidence="3">Uncharacterized protein</fullName>
    </submittedName>
</protein>
<keyword evidence="4" id="KW-1185">Reference proteome</keyword>
<dbReference type="OrthoDB" id="3254135at2759"/>
<comment type="caution">
    <text evidence="3">The sequence shown here is derived from an EMBL/GenBank/DDBJ whole genome shotgun (WGS) entry which is preliminary data.</text>
</comment>
<keyword evidence="2" id="KW-1133">Transmembrane helix</keyword>